<comment type="caution">
    <text evidence="1">The sequence shown here is derived from an EMBL/GenBank/DDBJ whole genome shotgun (WGS) entry which is preliminary data.</text>
</comment>
<dbReference type="EMBL" id="CAJJDM010000064">
    <property type="protein sequence ID" value="CAD8080416.1"/>
    <property type="molecule type" value="Genomic_DNA"/>
</dbReference>
<name>A0A8S1MT03_PARPR</name>
<reference evidence="1" key="1">
    <citation type="submission" date="2021-01" db="EMBL/GenBank/DDBJ databases">
        <authorList>
            <consortium name="Genoscope - CEA"/>
            <person name="William W."/>
        </authorList>
    </citation>
    <scope>NUCLEOTIDE SEQUENCE</scope>
</reference>
<sequence length="145" mass="17691">MRLQQWIYLKIKSIIKLLIMSQALKVEVYRIDIYETPNQNLTQNQRFQSYLYTQLQLKMSSKIFGILIIKNHVQNEGELYLKLQIMTEKQEDQQIIHMNMSLQLIDLYRYIQLLALKKFRSSIKQYFLKKIEIYHQCIKFQILIK</sequence>
<protein>
    <submittedName>
        <fullName evidence="1">Uncharacterized protein</fullName>
    </submittedName>
</protein>
<evidence type="ECO:0000313" key="2">
    <source>
        <dbReference type="Proteomes" id="UP000688137"/>
    </source>
</evidence>
<gene>
    <name evidence="1" type="ORF">PPRIM_AZ9-3.1.T0630251</name>
</gene>
<evidence type="ECO:0000313" key="1">
    <source>
        <dbReference type="EMBL" id="CAD8080416.1"/>
    </source>
</evidence>
<dbReference type="AlphaFoldDB" id="A0A8S1MT03"/>
<dbReference type="Proteomes" id="UP000688137">
    <property type="component" value="Unassembled WGS sequence"/>
</dbReference>
<accession>A0A8S1MT03</accession>
<keyword evidence="2" id="KW-1185">Reference proteome</keyword>
<proteinExistence type="predicted"/>
<organism evidence="1 2">
    <name type="scientific">Paramecium primaurelia</name>
    <dbReference type="NCBI Taxonomy" id="5886"/>
    <lineage>
        <taxon>Eukaryota</taxon>
        <taxon>Sar</taxon>
        <taxon>Alveolata</taxon>
        <taxon>Ciliophora</taxon>
        <taxon>Intramacronucleata</taxon>
        <taxon>Oligohymenophorea</taxon>
        <taxon>Peniculida</taxon>
        <taxon>Parameciidae</taxon>
        <taxon>Paramecium</taxon>
    </lineage>
</organism>